<organism evidence="3 4">
    <name type="scientific">Natronoglomus mannanivorans</name>
    <dbReference type="NCBI Taxonomy" id="2979990"/>
    <lineage>
        <taxon>Archaea</taxon>
        <taxon>Methanobacteriati</taxon>
        <taxon>Methanobacteriota</taxon>
        <taxon>Stenosarchaea group</taxon>
        <taxon>Halobacteria</taxon>
        <taxon>Halobacteriales</taxon>
        <taxon>Natrialbaceae</taxon>
        <taxon>Natronoglomus</taxon>
    </lineage>
</organism>
<dbReference type="InterPro" id="IPR040624">
    <property type="entry name" value="HalOD1"/>
</dbReference>
<reference evidence="3" key="1">
    <citation type="submission" date="2022-09" db="EMBL/GenBank/DDBJ databases">
        <title>Enrichment on poylsaccharides allowed isolation of novel metabolic and taxonomic groups of Haloarchaea.</title>
        <authorList>
            <person name="Sorokin D.Y."/>
            <person name="Elcheninov A.G."/>
            <person name="Khizhniak T.V."/>
            <person name="Kolganova T.V."/>
            <person name="Kublanov I.V."/>
        </authorList>
    </citation>
    <scope>NUCLEOTIDE SEQUENCE</scope>
    <source>
        <strain evidence="3">AArc-xg1-1</strain>
    </source>
</reference>
<dbReference type="Pfam" id="PF18545">
    <property type="entry name" value="HalOD1"/>
    <property type="match status" value="1"/>
</dbReference>
<dbReference type="AlphaFoldDB" id="A0AAP2Z4F6"/>
<proteinExistence type="predicted"/>
<evidence type="ECO:0000256" key="1">
    <source>
        <dbReference type="SAM" id="MobiDB-lite"/>
    </source>
</evidence>
<gene>
    <name evidence="3" type="ORF">OB960_25990</name>
</gene>
<evidence type="ECO:0000259" key="2">
    <source>
        <dbReference type="Pfam" id="PF18545"/>
    </source>
</evidence>
<name>A0AAP2Z4F6_9EURY</name>
<evidence type="ECO:0000313" key="4">
    <source>
        <dbReference type="Proteomes" id="UP001321018"/>
    </source>
</evidence>
<sequence>MTDQPNTVAFSENSIGPHTTEWDRDSEETPVFAVVSAVAETNGTDPLELPPLGDAIDTDALNELFTGRSESTVAEVTFQYADYDVTVRGNGEVHVRSAQQA</sequence>
<feature type="compositionally biased region" description="Polar residues" evidence="1">
    <location>
        <begin position="1"/>
        <end position="17"/>
    </location>
</feature>
<dbReference type="Proteomes" id="UP001321018">
    <property type="component" value="Unassembled WGS sequence"/>
</dbReference>
<protein>
    <recommendedName>
        <fullName evidence="2">Halobacterial output domain-containing protein</fullName>
    </recommendedName>
</protein>
<feature type="region of interest" description="Disordered" evidence="1">
    <location>
        <begin position="1"/>
        <end position="27"/>
    </location>
</feature>
<accession>A0AAP2Z4F6</accession>
<comment type="caution">
    <text evidence="3">The sequence shown here is derived from an EMBL/GenBank/DDBJ whole genome shotgun (WGS) entry which is preliminary data.</text>
</comment>
<dbReference type="EMBL" id="JAOPKA010000053">
    <property type="protein sequence ID" value="MCU4744812.1"/>
    <property type="molecule type" value="Genomic_DNA"/>
</dbReference>
<evidence type="ECO:0000313" key="3">
    <source>
        <dbReference type="EMBL" id="MCU4744812.1"/>
    </source>
</evidence>
<feature type="domain" description="Halobacterial output" evidence="2">
    <location>
        <begin position="27"/>
        <end position="96"/>
    </location>
</feature>